<keyword evidence="2" id="KW-0964">Secreted</keyword>
<evidence type="ECO:0008006" key="6">
    <source>
        <dbReference type="Google" id="ProtNLM"/>
    </source>
</evidence>
<gene>
    <name evidence="4" type="ORF">R5R35_001201</name>
</gene>
<keyword evidence="3" id="KW-0812">Transmembrane</keyword>
<dbReference type="InterPro" id="IPR010711">
    <property type="entry name" value="PLA2G12"/>
</dbReference>
<reference evidence="4 5" key="1">
    <citation type="submission" date="2024-03" db="EMBL/GenBank/DDBJ databases">
        <title>The genome assembly and annotation of the cricket Gryllus longicercus Weissman &amp; Gray.</title>
        <authorList>
            <person name="Szrajer S."/>
            <person name="Gray D."/>
            <person name="Ylla G."/>
        </authorList>
    </citation>
    <scope>NUCLEOTIDE SEQUENCE [LARGE SCALE GENOMIC DNA]</scope>
    <source>
        <strain evidence="4">DAG 2021-001</strain>
        <tissue evidence="4">Whole body minus gut</tissue>
    </source>
</reference>
<name>A0AAN9VW50_9ORTH</name>
<dbReference type="GO" id="GO:0005576">
    <property type="term" value="C:extracellular region"/>
    <property type="evidence" value="ECO:0007669"/>
    <property type="project" value="UniProtKB-SubCell"/>
</dbReference>
<dbReference type="GO" id="GO:0005509">
    <property type="term" value="F:calcium ion binding"/>
    <property type="evidence" value="ECO:0007669"/>
    <property type="project" value="InterPro"/>
</dbReference>
<dbReference type="GO" id="GO:0016042">
    <property type="term" value="P:lipid catabolic process"/>
    <property type="evidence" value="ECO:0007669"/>
    <property type="project" value="InterPro"/>
</dbReference>
<feature type="transmembrane region" description="Helical" evidence="3">
    <location>
        <begin position="28"/>
        <end position="48"/>
    </location>
</feature>
<dbReference type="InterPro" id="IPR033113">
    <property type="entry name" value="PLA2_histidine"/>
</dbReference>
<dbReference type="PANTHER" id="PTHR12824:SF8">
    <property type="entry name" value="GXIVSPLA2, ISOFORM A"/>
    <property type="match status" value="1"/>
</dbReference>
<comment type="subcellular location">
    <subcellularLocation>
        <location evidence="1">Secreted</location>
    </subcellularLocation>
</comment>
<comment type="caution">
    <text evidence="4">The sequence shown here is derived from an EMBL/GenBank/DDBJ whole genome shotgun (WGS) entry which is preliminary data.</text>
</comment>
<dbReference type="GO" id="GO:0006644">
    <property type="term" value="P:phospholipid metabolic process"/>
    <property type="evidence" value="ECO:0007669"/>
    <property type="project" value="InterPro"/>
</dbReference>
<dbReference type="AlphaFoldDB" id="A0AAN9VW50"/>
<evidence type="ECO:0000313" key="4">
    <source>
        <dbReference type="EMBL" id="KAK7867782.1"/>
    </source>
</evidence>
<evidence type="ECO:0000313" key="5">
    <source>
        <dbReference type="Proteomes" id="UP001378592"/>
    </source>
</evidence>
<dbReference type="Gene3D" id="1.20.90.10">
    <property type="entry name" value="Phospholipase A2 domain"/>
    <property type="match status" value="1"/>
</dbReference>
<dbReference type="Pfam" id="PF06951">
    <property type="entry name" value="PLA2G12"/>
    <property type="match status" value="1"/>
</dbReference>
<proteinExistence type="predicted"/>
<dbReference type="GO" id="GO:0004623">
    <property type="term" value="F:phospholipase A2 activity"/>
    <property type="evidence" value="ECO:0007669"/>
    <property type="project" value="InterPro"/>
</dbReference>
<accession>A0AAN9VW50</accession>
<evidence type="ECO:0000256" key="3">
    <source>
        <dbReference type="SAM" id="Phobius"/>
    </source>
</evidence>
<evidence type="ECO:0000256" key="1">
    <source>
        <dbReference type="ARBA" id="ARBA00004613"/>
    </source>
</evidence>
<keyword evidence="5" id="KW-1185">Reference proteome</keyword>
<sequence length="221" mass="24792">MHNVIPAEFNYLFSCVASQEMEIPKAKVLVYVLTFLGYAWSGYGAGILTNLRDAILTAEHVFGDVFENIITIANKFRDVHEVFDKAVEEECIFSCPNGARPVPDKYHRPSSDGCGSLGLKIDSQYLPVSDMTRCCDEHDFCYDMCNMDKEKCDIDFKRCLYRICEKYEPAVGETVVKTCKAAAKMLFTGTMTLGCKSYIDAQTKACFCPPVKRKFTPGADL</sequence>
<protein>
    <recommendedName>
        <fullName evidence="6">Group XIIA secretory phospholipase A2</fullName>
    </recommendedName>
</protein>
<keyword evidence="3" id="KW-1133">Transmembrane helix</keyword>
<dbReference type="Proteomes" id="UP001378592">
    <property type="component" value="Unassembled WGS sequence"/>
</dbReference>
<dbReference type="GO" id="GO:0050482">
    <property type="term" value="P:arachidonate secretion"/>
    <property type="evidence" value="ECO:0007669"/>
    <property type="project" value="InterPro"/>
</dbReference>
<dbReference type="SUPFAM" id="SSF48619">
    <property type="entry name" value="Phospholipase A2, PLA2"/>
    <property type="match status" value="1"/>
</dbReference>
<dbReference type="InterPro" id="IPR036444">
    <property type="entry name" value="PLipase_A2_dom_sf"/>
</dbReference>
<dbReference type="EMBL" id="JAZDUA010000110">
    <property type="protein sequence ID" value="KAK7867782.1"/>
    <property type="molecule type" value="Genomic_DNA"/>
</dbReference>
<evidence type="ECO:0000256" key="2">
    <source>
        <dbReference type="ARBA" id="ARBA00022525"/>
    </source>
</evidence>
<keyword evidence="3" id="KW-0472">Membrane</keyword>
<organism evidence="4 5">
    <name type="scientific">Gryllus longicercus</name>
    <dbReference type="NCBI Taxonomy" id="2509291"/>
    <lineage>
        <taxon>Eukaryota</taxon>
        <taxon>Metazoa</taxon>
        <taxon>Ecdysozoa</taxon>
        <taxon>Arthropoda</taxon>
        <taxon>Hexapoda</taxon>
        <taxon>Insecta</taxon>
        <taxon>Pterygota</taxon>
        <taxon>Neoptera</taxon>
        <taxon>Polyneoptera</taxon>
        <taxon>Orthoptera</taxon>
        <taxon>Ensifera</taxon>
        <taxon>Gryllidea</taxon>
        <taxon>Grylloidea</taxon>
        <taxon>Gryllidae</taxon>
        <taxon>Gryllinae</taxon>
        <taxon>Gryllus</taxon>
    </lineage>
</organism>
<dbReference type="PANTHER" id="PTHR12824">
    <property type="entry name" value="GROUP XII SECRETORY PHOSPHOLIPASE A2 FAMILY MEMBER"/>
    <property type="match status" value="1"/>
</dbReference>
<dbReference type="PROSITE" id="PS00118">
    <property type="entry name" value="PA2_HIS"/>
    <property type="match status" value="1"/>
</dbReference>